<keyword evidence="1" id="KW-0732">Signal</keyword>
<feature type="chain" id="PRO_5045555384" description="Secreted protein" evidence="1">
    <location>
        <begin position="23"/>
        <end position="64"/>
    </location>
</feature>
<dbReference type="EMBL" id="JBFXLQ010000003">
    <property type="protein sequence ID" value="KAL2871666.1"/>
    <property type="molecule type" value="Genomic_DNA"/>
</dbReference>
<dbReference type="PROSITE" id="PS51257">
    <property type="entry name" value="PROKAR_LIPOPROTEIN"/>
    <property type="match status" value="1"/>
</dbReference>
<evidence type="ECO:0000313" key="2">
    <source>
        <dbReference type="EMBL" id="KAL2871666.1"/>
    </source>
</evidence>
<sequence>MRCVDGDIQLCYLLLLFPVSHHFCCYQLHAIWSACLLHPRNLEEMVEGGRSKAQRRGDNGMMSR</sequence>
<accession>A0ABR4M4Z1</accession>
<dbReference type="Proteomes" id="UP001610432">
    <property type="component" value="Unassembled WGS sequence"/>
</dbReference>
<evidence type="ECO:0000256" key="1">
    <source>
        <dbReference type="SAM" id="SignalP"/>
    </source>
</evidence>
<dbReference type="RefSeq" id="XP_070890645.1">
    <property type="nucleotide sequence ID" value="XM_071028071.1"/>
</dbReference>
<comment type="caution">
    <text evidence="2">The sequence shown here is derived from an EMBL/GenBank/DDBJ whole genome shotgun (WGS) entry which is preliminary data.</text>
</comment>
<dbReference type="GeneID" id="98143143"/>
<proteinExistence type="predicted"/>
<reference evidence="2 3" key="1">
    <citation type="submission" date="2024-07" db="EMBL/GenBank/DDBJ databases">
        <title>Section-level genome sequencing and comparative genomics of Aspergillus sections Usti and Cavernicolus.</title>
        <authorList>
            <consortium name="Lawrence Berkeley National Laboratory"/>
            <person name="Nybo J.L."/>
            <person name="Vesth T.C."/>
            <person name="Theobald S."/>
            <person name="Frisvad J.C."/>
            <person name="Larsen T.O."/>
            <person name="Kjaerboelling I."/>
            <person name="Rothschild-Mancinelli K."/>
            <person name="Lyhne E.K."/>
            <person name="Kogle M.E."/>
            <person name="Barry K."/>
            <person name="Clum A."/>
            <person name="Na H."/>
            <person name="Ledsgaard L."/>
            <person name="Lin J."/>
            <person name="Lipzen A."/>
            <person name="Kuo A."/>
            <person name="Riley R."/>
            <person name="Mondo S."/>
            <person name="Labutti K."/>
            <person name="Haridas S."/>
            <person name="Pangalinan J."/>
            <person name="Salamov A.A."/>
            <person name="Simmons B.A."/>
            <person name="Magnuson J.K."/>
            <person name="Chen J."/>
            <person name="Drula E."/>
            <person name="Henrissat B."/>
            <person name="Wiebenga A."/>
            <person name="Lubbers R.J."/>
            <person name="Gomes A.C."/>
            <person name="Macurrencykelacurrency M.R."/>
            <person name="Stajich J."/>
            <person name="Grigoriev I.V."/>
            <person name="Mortensen U.H."/>
            <person name="De Vries R.P."/>
            <person name="Baker S.E."/>
            <person name="Andersen M.R."/>
        </authorList>
    </citation>
    <scope>NUCLEOTIDE SEQUENCE [LARGE SCALE GENOMIC DNA]</scope>
    <source>
        <strain evidence="2 3">CBS 449.75</strain>
    </source>
</reference>
<evidence type="ECO:0000313" key="3">
    <source>
        <dbReference type="Proteomes" id="UP001610432"/>
    </source>
</evidence>
<name>A0ABR4M4Z1_9EURO</name>
<feature type="signal peptide" evidence="1">
    <location>
        <begin position="1"/>
        <end position="22"/>
    </location>
</feature>
<protein>
    <recommendedName>
        <fullName evidence="4">Secreted protein</fullName>
    </recommendedName>
</protein>
<keyword evidence="3" id="KW-1185">Reference proteome</keyword>
<gene>
    <name evidence="2" type="ORF">BJX67DRAFT_342770</name>
</gene>
<organism evidence="2 3">
    <name type="scientific">Aspergillus lucknowensis</name>
    <dbReference type="NCBI Taxonomy" id="176173"/>
    <lineage>
        <taxon>Eukaryota</taxon>
        <taxon>Fungi</taxon>
        <taxon>Dikarya</taxon>
        <taxon>Ascomycota</taxon>
        <taxon>Pezizomycotina</taxon>
        <taxon>Eurotiomycetes</taxon>
        <taxon>Eurotiomycetidae</taxon>
        <taxon>Eurotiales</taxon>
        <taxon>Aspergillaceae</taxon>
        <taxon>Aspergillus</taxon>
        <taxon>Aspergillus subgen. Nidulantes</taxon>
    </lineage>
</organism>
<evidence type="ECO:0008006" key="4">
    <source>
        <dbReference type="Google" id="ProtNLM"/>
    </source>
</evidence>